<reference evidence="2 3" key="1">
    <citation type="submission" date="2019-03" db="EMBL/GenBank/DDBJ databases">
        <title>Genomic Encyclopedia of Type Strains, Phase IV (KMG-IV): sequencing the most valuable type-strain genomes for metagenomic binning, comparative biology and taxonomic classification.</title>
        <authorList>
            <person name="Goeker M."/>
        </authorList>
    </citation>
    <scope>NUCLEOTIDE SEQUENCE [LARGE SCALE GENOMIC DNA]</scope>
    <source>
        <strain evidence="2 3">DSM 9035</strain>
    </source>
</reference>
<dbReference type="AlphaFoldDB" id="A0A4R3LRQ1"/>
<dbReference type="GO" id="GO:0016757">
    <property type="term" value="F:glycosyltransferase activity"/>
    <property type="evidence" value="ECO:0007669"/>
    <property type="project" value="InterPro"/>
</dbReference>
<evidence type="ECO:0000259" key="1">
    <source>
        <dbReference type="Pfam" id="PF24793"/>
    </source>
</evidence>
<comment type="caution">
    <text evidence="2">The sequence shown here is derived from an EMBL/GenBank/DDBJ whole genome shotgun (WGS) entry which is preliminary data.</text>
</comment>
<evidence type="ECO:0000313" key="3">
    <source>
        <dbReference type="Proteomes" id="UP000294664"/>
    </source>
</evidence>
<proteinExistence type="predicted"/>
<gene>
    <name evidence="2" type="ORF">EDC64_11066</name>
</gene>
<sequence length="580" mass="65151">MLGDLYLTSESQAPKLKLALLVDDLHLQAVFAEAIDHIRASSFAEIVLVVRNGAPASGKSGSASLASRAAKFVRSPKLRHAIVYALYVKFDAWRTYKADLDPTRLVDCSQRLAGVEEIRVVPEQNGAVHRFPQAAIDAIRARDIDVIVRFGFNILKGDILTAARYGIWSFHHGDNDFYRGLPPYMWELLEDNPRCGAILQILGDDLDNGLVLAKGQYASEGGLSLFRNRIAPYWGSVHFLIWKLKELHERGFAFLQARAVPPAPYRGLRRLYGKPRNREMLGWLWRMLKRKVPDRFPRRALHWMTAIRRRTAEPALRPAARTADLSGFRFIMAPNGHFYADPFLFAHEGRTFLFLEDFSYAESRGDIAVMDVTDEVPDTARICLSTGSHLSYPFVFSHDGAIYMIPESLAAGEVALYRAEVFPDRWVKTHVLFRGAVVDTTPWFENGVWYFFVTFIVPGTEAVALHLFIADGLTEPWRPHPASPLSHDVRDARGAGRLFRQNGGLFRPAQDCSGTYGRAIRVFQVDALTPDTYAEHFVLEVGPDAVPDFADRPAEGIHTYDDAGGFEVIDAKFKLPVGSF</sequence>
<dbReference type="InterPro" id="IPR004263">
    <property type="entry name" value="Exostosin"/>
</dbReference>
<dbReference type="PANTHER" id="PTHR48261">
    <property type="entry name" value="ACETYLGLUCOSAMINYLTRANSFERASE"/>
    <property type="match status" value="1"/>
</dbReference>
<dbReference type="Gene3D" id="3.40.50.170">
    <property type="entry name" value="Formyl transferase, N-terminal domain"/>
    <property type="match status" value="1"/>
</dbReference>
<dbReference type="Proteomes" id="UP000294664">
    <property type="component" value="Unassembled WGS sequence"/>
</dbReference>
<dbReference type="PANTHER" id="PTHR48261:SF2">
    <property type="entry name" value="ACETYLGLUCOSAMINYLTRANSFERASE"/>
    <property type="match status" value="1"/>
</dbReference>
<dbReference type="SUPFAM" id="SSF53328">
    <property type="entry name" value="Formyltransferase"/>
    <property type="match status" value="1"/>
</dbReference>
<evidence type="ECO:0000313" key="2">
    <source>
        <dbReference type="EMBL" id="TCT03203.1"/>
    </source>
</evidence>
<organism evidence="2 3">
    <name type="scientific">Aquabacter spiritensis</name>
    <dbReference type="NCBI Taxonomy" id="933073"/>
    <lineage>
        <taxon>Bacteria</taxon>
        <taxon>Pseudomonadati</taxon>
        <taxon>Pseudomonadota</taxon>
        <taxon>Alphaproteobacteria</taxon>
        <taxon>Hyphomicrobiales</taxon>
        <taxon>Xanthobacteraceae</taxon>
        <taxon>Aquabacter</taxon>
    </lineage>
</organism>
<dbReference type="Pfam" id="PF24793">
    <property type="entry name" value="GINT1_N"/>
    <property type="match status" value="1"/>
</dbReference>
<dbReference type="InterPro" id="IPR056442">
    <property type="entry name" value="GINT1_N"/>
</dbReference>
<accession>A0A4R3LRQ1</accession>
<dbReference type="InterPro" id="IPR023296">
    <property type="entry name" value="Glyco_hydro_beta-prop_sf"/>
</dbReference>
<dbReference type="EMBL" id="SMAI01000010">
    <property type="protein sequence ID" value="TCT03203.1"/>
    <property type="molecule type" value="Genomic_DNA"/>
</dbReference>
<dbReference type="InterPro" id="IPR036477">
    <property type="entry name" value="Formyl_transf_N_sf"/>
</dbReference>
<name>A0A4R3LRQ1_9HYPH</name>
<keyword evidence="3" id="KW-1185">Reference proteome</keyword>
<feature type="domain" description="Glucosamine inositolphosphorylceramide transferase 1 N-terminal" evidence="1">
    <location>
        <begin position="336"/>
        <end position="536"/>
    </location>
</feature>
<dbReference type="SUPFAM" id="SSF75005">
    <property type="entry name" value="Arabinanase/levansucrase/invertase"/>
    <property type="match status" value="1"/>
</dbReference>
<protein>
    <recommendedName>
        <fullName evidence="1">Glucosamine inositolphosphorylceramide transferase 1 N-terminal domain-containing protein</fullName>
    </recommendedName>
</protein>